<keyword evidence="10" id="KW-1185">Reference proteome</keyword>
<keyword evidence="2" id="KW-0547">Nucleotide-binding</keyword>
<sequence>MEGVGEGTENRGGVDRQWEFKIVEGGSPLTPSPVDSHHGGQGDTPIKEGEAGVLLQLERCAHRQTRKVLQEEKQKTKDLQVQVTNLLNKNKELSEDNMTNQMISKIPVRSVLSDSESVGIDLDMNLNSLESFSSSSVTSSGKLPEEIKDRGTILDSFPVKILFPSSYLSQLREMTISQLRLRVLQLEKAKLDKVPLDAAKEISRLNTSINFTLKSRLAEVASNINDPAATYQVTKDPPSHLKEISNTITDIQKLSGVDDPEVAKILRRANLKVNGESLKMRDMYSDFDITEHNYKKKINELEKELKRQETESTEKFDRHIRNLENQLEDAHKKLEVTDKFLLTKEEECHMEVSELSTQYNLLQDQLSKVRDENRVLIEDCNRERVLRKKYYNQIEEMKGKIRVFCRLRPITDTEERNGGAAGVTSVEDEFSVMLDTTKGQKTFNFDKVFPEDAEQEEVFEDTR</sequence>
<dbReference type="PANTHER" id="PTHR47972">
    <property type="entry name" value="KINESIN-LIKE PROTEIN KLP-3"/>
    <property type="match status" value="1"/>
</dbReference>
<keyword evidence="4" id="KW-0206">Cytoskeleton</keyword>
<comment type="caution">
    <text evidence="5">Lacks conserved residue(s) required for the propagation of feature annotation.</text>
</comment>
<dbReference type="InterPro" id="IPR001752">
    <property type="entry name" value="Kinesin_motor_dom"/>
</dbReference>
<reference evidence="9 10" key="1">
    <citation type="journal article" date="2019" name="PLoS Biol.">
        <title>Sex chromosomes control vertical transmission of feminizing Wolbachia symbionts in an isopod.</title>
        <authorList>
            <person name="Becking T."/>
            <person name="Chebbi M.A."/>
            <person name="Giraud I."/>
            <person name="Moumen B."/>
            <person name="Laverre T."/>
            <person name="Caubet Y."/>
            <person name="Peccoud J."/>
            <person name="Gilbert C."/>
            <person name="Cordaux R."/>
        </authorList>
    </citation>
    <scope>NUCLEOTIDE SEQUENCE [LARGE SCALE GENOMIC DNA]</scope>
    <source>
        <strain evidence="9">ANa2</strain>
        <tissue evidence="9">Whole body excluding digestive tract and cuticle</tissue>
    </source>
</reference>
<dbReference type="SUPFAM" id="SSF52540">
    <property type="entry name" value="P-loop containing nucleoside triphosphate hydrolases"/>
    <property type="match status" value="1"/>
</dbReference>
<dbReference type="PANTHER" id="PTHR47972:SF16">
    <property type="entry name" value="KINESIN-LIKE PROTEIN"/>
    <property type="match status" value="1"/>
</dbReference>
<evidence type="ECO:0000256" key="2">
    <source>
        <dbReference type="ARBA" id="ARBA00022741"/>
    </source>
</evidence>
<dbReference type="GO" id="GO:0015630">
    <property type="term" value="C:microtubule cytoskeleton"/>
    <property type="evidence" value="ECO:0007669"/>
    <property type="project" value="UniProtKB-ARBA"/>
</dbReference>
<dbReference type="Gene3D" id="3.40.850.10">
    <property type="entry name" value="Kinesin motor domain"/>
    <property type="match status" value="1"/>
</dbReference>
<evidence type="ECO:0000256" key="3">
    <source>
        <dbReference type="ARBA" id="ARBA00022840"/>
    </source>
</evidence>
<dbReference type="InterPro" id="IPR031852">
    <property type="entry name" value="Vik1/Cik1_MT-bd"/>
</dbReference>
<keyword evidence="3" id="KW-0067">ATP-binding</keyword>
<dbReference type="InterPro" id="IPR027417">
    <property type="entry name" value="P-loop_NTPase"/>
</dbReference>
<keyword evidence="6" id="KW-0175">Coiled coil</keyword>
<dbReference type="GO" id="GO:0007018">
    <property type="term" value="P:microtubule-based movement"/>
    <property type="evidence" value="ECO:0007669"/>
    <property type="project" value="InterPro"/>
</dbReference>
<proteinExistence type="inferred from homology"/>
<dbReference type="PROSITE" id="PS50067">
    <property type="entry name" value="KINESIN_MOTOR_2"/>
    <property type="match status" value="1"/>
</dbReference>
<evidence type="ECO:0000256" key="1">
    <source>
        <dbReference type="ARBA" id="ARBA00004245"/>
    </source>
</evidence>
<evidence type="ECO:0000256" key="7">
    <source>
        <dbReference type="SAM" id="MobiDB-lite"/>
    </source>
</evidence>
<gene>
    <name evidence="9" type="primary">kif2</name>
    <name evidence="9" type="ORF">Anas_03405</name>
</gene>
<evidence type="ECO:0000259" key="8">
    <source>
        <dbReference type="PROSITE" id="PS50067"/>
    </source>
</evidence>
<dbReference type="InterPro" id="IPR027640">
    <property type="entry name" value="Kinesin-like_fam"/>
</dbReference>
<accession>A0A5N5SND0</accession>
<comment type="caution">
    <text evidence="9">The sequence shown here is derived from an EMBL/GenBank/DDBJ whole genome shotgun (WGS) entry which is preliminary data.</text>
</comment>
<comment type="similarity">
    <text evidence="5">Belongs to the TRAFAC class myosin-kinesin ATPase superfamily. Kinesin family.</text>
</comment>
<feature type="coiled-coil region" evidence="6">
    <location>
        <begin position="291"/>
        <end position="379"/>
    </location>
</feature>
<evidence type="ECO:0000256" key="6">
    <source>
        <dbReference type="SAM" id="Coils"/>
    </source>
</evidence>
<dbReference type="InterPro" id="IPR036961">
    <property type="entry name" value="Kinesin_motor_dom_sf"/>
</dbReference>
<dbReference type="OrthoDB" id="3176171at2759"/>
<keyword evidence="4" id="KW-0963">Cytoplasm</keyword>
<dbReference type="GO" id="GO:0003777">
    <property type="term" value="F:microtubule motor activity"/>
    <property type="evidence" value="ECO:0007669"/>
    <property type="project" value="InterPro"/>
</dbReference>
<organism evidence="9 10">
    <name type="scientific">Armadillidium nasatum</name>
    <dbReference type="NCBI Taxonomy" id="96803"/>
    <lineage>
        <taxon>Eukaryota</taxon>
        <taxon>Metazoa</taxon>
        <taxon>Ecdysozoa</taxon>
        <taxon>Arthropoda</taxon>
        <taxon>Crustacea</taxon>
        <taxon>Multicrustacea</taxon>
        <taxon>Malacostraca</taxon>
        <taxon>Eumalacostraca</taxon>
        <taxon>Peracarida</taxon>
        <taxon>Isopoda</taxon>
        <taxon>Oniscidea</taxon>
        <taxon>Crinocheta</taxon>
        <taxon>Armadillidiidae</taxon>
        <taxon>Armadillidium</taxon>
    </lineage>
</organism>
<evidence type="ECO:0000313" key="10">
    <source>
        <dbReference type="Proteomes" id="UP000326759"/>
    </source>
</evidence>
<feature type="compositionally biased region" description="Basic and acidic residues" evidence="7">
    <location>
        <begin position="35"/>
        <end position="44"/>
    </location>
</feature>
<evidence type="ECO:0000256" key="4">
    <source>
        <dbReference type="ARBA" id="ARBA00023212"/>
    </source>
</evidence>
<name>A0A5N5SND0_9CRUS</name>
<dbReference type="GO" id="GO:0005524">
    <property type="term" value="F:ATP binding"/>
    <property type="evidence" value="ECO:0007669"/>
    <property type="project" value="UniProtKB-KW"/>
</dbReference>
<feature type="coiled-coil region" evidence="6">
    <location>
        <begin position="69"/>
        <end position="96"/>
    </location>
</feature>
<feature type="non-terminal residue" evidence="9">
    <location>
        <position position="463"/>
    </location>
</feature>
<dbReference type="AlphaFoldDB" id="A0A5N5SND0"/>
<dbReference type="EMBL" id="SEYY01022488">
    <property type="protein sequence ID" value="KAB7495516.1"/>
    <property type="molecule type" value="Genomic_DNA"/>
</dbReference>
<evidence type="ECO:0000313" key="9">
    <source>
        <dbReference type="EMBL" id="KAB7495516.1"/>
    </source>
</evidence>
<feature type="region of interest" description="Disordered" evidence="7">
    <location>
        <begin position="22"/>
        <end position="44"/>
    </location>
</feature>
<feature type="domain" description="Kinesin motor" evidence="8">
    <location>
        <begin position="400"/>
        <end position="463"/>
    </location>
</feature>
<dbReference type="Pfam" id="PF16796">
    <property type="entry name" value="Microtub_bd"/>
    <property type="match status" value="1"/>
</dbReference>
<protein>
    <submittedName>
        <fullName evidence="9">Kinesin-related protein 2</fullName>
    </submittedName>
</protein>
<dbReference type="Proteomes" id="UP000326759">
    <property type="component" value="Unassembled WGS sequence"/>
</dbReference>
<comment type="subcellular location">
    <subcellularLocation>
        <location evidence="1">Cytoplasm</location>
        <location evidence="1">Cytoskeleton</location>
    </subcellularLocation>
</comment>
<dbReference type="GO" id="GO:0008017">
    <property type="term" value="F:microtubule binding"/>
    <property type="evidence" value="ECO:0007669"/>
    <property type="project" value="InterPro"/>
</dbReference>
<evidence type="ECO:0000256" key="5">
    <source>
        <dbReference type="PROSITE-ProRule" id="PRU00283"/>
    </source>
</evidence>